<dbReference type="AlphaFoldDB" id="A0AAV7ERL4"/>
<sequence>MAILNISALLTHRHRSPYPPPSSPSEITAPPATALTTKQSRFPEGSYLTGTHFLKSGVVLDVEEDIGRNRAGKVSNGPAGMVRNRGGECDGCGYHGARKDQRPEFCFCGGVRSSEEHNEELESDGEIPRRRVPPLALAARTRNISLRHQSQRLRVLVVSTPSELIKWAFSIWVREWASPEYEVHERQFHFQKGGPNFRIGWVDYRPGCKGLARHPTVSGMENNKMRGKKGI</sequence>
<comment type="caution">
    <text evidence="1">The sequence shown here is derived from an EMBL/GenBank/DDBJ whole genome shotgun (WGS) entry which is preliminary data.</text>
</comment>
<dbReference type="EMBL" id="JAINDJ010000004">
    <property type="protein sequence ID" value="KAG9450271.1"/>
    <property type="molecule type" value="Genomic_DNA"/>
</dbReference>
<dbReference type="Proteomes" id="UP000825729">
    <property type="component" value="Unassembled WGS sequence"/>
</dbReference>
<reference evidence="1 2" key="1">
    <citation type="submission" date="2021-07" db="EMBL/GenBank/DDBJ databases">
        <title>The Aristolochia fimbriata genome: insights into angiosperm evolution, floral development and chemical biosynthesis.</title>
        <authorList>
            <person name="Jiao Y."/>
        </authorList>
    </citation>
    <scope>NUCLEOTIDE SEQUENCE [LARGE SCALE GENOMIC DNA]</scope>
    <source>
        <strain evidence="1">IBCAS-2021</strain>
        <tissue evidence="1">Leaf</tissue>
    </source>
</reference>
<keyword evidence="2" id="KW-1185">Reference proteome</keyword>
<gene>
    <name evidence="1" type="ORF">H6P81_010236</name>
</gene>
<name>A0AAV7ERL4_ARIFI</name>
<protein>
    <submittedName>
        <fullName evidence="1">Uncharacterized protein</fullName>
    </submittedName>
</protein>
<organism evidence="1 2">
    <name type="scientific">Aristolochia fimbriata</name>
    <name type="common">White veined hardy Dutchman's pipe vine</name>
    <dbReference type="NCBI Taxonomy" id="158543"/>
    <lineage>
        <taxon>Eukaryota</taxon>
        <taxon>Viridiplantae</taxon>
        <taxon>Streptophyta</taxon>
        <taxon>Embryophyta</taxon>
        <taxon>Tracheophyta</taxon>
        <taxon>Spermatophyta</taxon>
        <taxon>Magnoliopsida</taxon>
        <taxon>Magnoliidae</taxon>
        <taxon>Piperales</taxon>
        <taxon>Aristolochiaceae</taxon>
        <taxon>Aristolochia</taxon>
    </lineage>
</organism>
<evidence type="ECO:0000313" key="1">
    <source>
        <dbReference type="EMBL" id="KAG9450271.1"/>
    </source>
</evidence>
<proteinExistence type="predicted"/>
<accession>A0AAV7ERL4</accession>
<evidence type="ECO:0000313" key="2">
    <source>
        <dbReference type="Proteomes" id="UP000825729"/>
    </source>
</evidence>